<sequence>MQGRYDLGAALCTKKVAQGEPALLELPKPRLLLNFQNFGEAAIMLFSGSQSSHLENERIRSCLLEAMHGLLSGEDYS</sequence>
<comment type="caution">
    <text evidence="1">The sequence shown here is derived from an EMBL/GenBank/DDBJ whole genome shotgun (WGS) entry which is preliminary data.</text>
</comment>
<evidence type="ECO:0000313" key="2">
    <source>
        <dbReference type="Proteomes" id="UP000019364"/>
    </source>
</evidence>
<name>W7YXN2_9BACL</name>
<dbReference type="STRING" id="1236976.JCM16418_1135"/>
<dbReference type="OrthoDB" id="2679120at2"/>
<dbReference type="RefSeq" id="WP_052020058.1">
    <property type="nucleotide sequence ID" value="NZ_BAVZ01000002.1"/>
</dbReference>
<dbReference type="AlphaFoldDB" id="W7YXN2"/>
<protein>
    <submittedName>
        <fullName evidence="1">Uncharacterized protein</fullName>
    </submittedName>
</protein>
<dbReference type="EMBL" id="BAVZ01000002">
    <property type="protein sequence ID" value="GAF07144.1"/>
    <property type="molecule type" value="Genomic_DNA"/>
</dbReference>
<organism evidence="1 2">
    <name type="scientific">Paenibacillus pini JCM 16418</name>
    <dbReference type="NCBI Taxonomy" id="1236976"/>
    <lineage>
        <taxon>Bacteria</taxon>
        <taxon>Bacillati</taxon>
        <taxon>Bacillota</taxon>
        <taxon>Bacilli</taxon>
        <taxon>Bacillales</taxon>
        <taxon>Paenibacillaceae</taxon>
        <taxon>Paenibacillus</taxon>
    </lineage>
</organism>
<keyword evidence="2" id="KW-1185">Reference proteome</keyword>
<proteinExistence type="predicted"/>
<evidence type="ECO:0000313" key="1">
    <source>
        <dbReference type="EMBL" id="GAF07144.1"/>
    </source>
</evidence>
<gene>
    <name evidence="1" type="ORF">JCM16418_1135</name>
</gene>
<dbReference type="Proteomes" id="UP000019364">
    <property type="component" value="Unassembled WGS sequence"/>
</dbReference>
<reference evidence="1 2" key="1">
    <citation type="journal article" date="2014" name="Genome Announc.">
        <title>Draft Genome Sequence of Paenibacillus pini JCM 16418T, Isolated from the Rhizosphere of Pine Tree.</title>
        <authorList>
            <person name="Yuki M."/>
            <person name="Oshima K."/>
            <person name="Suda W."/>
            <person name="Oshida Y."/>
            <person name="Kitamura K."/>
            <person name="Iida Y."/>
            <person name="Hattori M."/>
            <person name="Ohkuma M."/>
        </authorList>
    </citation>
    <scope>NUCLEOTIDE SEQUENCE [LARGE SCALE GENOMIC DNA]</scope>
    <source>
        <strain evidence="1 2">JCM 16418</strain>
    </source>
</reference>
<accession>W7YXN2</accession>